<gene>
    <name evidence="1" type="ORF">IOQ59_19050</name>
</gene>
<name>A0A8J7K716_9GAMM</name>
<dbReference type="Pfam" id="PF11964">
    <property type="entry name" value="SpoIIAA-like"/>
    <property type="match status" value="1"/>
</dbReference>
<proteinExistence type="predicted"/>
<sequence>MLKLIDTGIENTVGFSIDGKITKEDMSLVLSAVKEKGEQHSHLFLYEEIESIGGLEFRAMLEKLSFLWETGFSNIRKIAIVSDKRWVHTVVDIEDRIFRGIQMKSFDQHEKPAALAFLHQRT</sequence>
<accession>A0A8J7K716</accession>
<dbReference type="Proteomes" id="UP000640333">
    <property type="component" value="Unassembled WGS sequence"/>
</dbReference>
<dbReference type="AlphaFoldDB" id="A0A8J7K716"/>
<evidence type="ECO:0000313" key="1">
    <source>
        <dbReference type="EMBL" id="MBE9399365.1"/>
    </source>
</evidence>
<dbReference type="InterPro" id="IPR036513">
    <property type="entry name" value="STAS_dom_sf"/>
</dbReference>
<dbReference type="RefSeq" id="WP_193955061.1">
    <property type="nucleotide sequence ID" value="NZ_JADEYS010000026.1"/>
</dbReference>
<evidence type="ECO:0000313" key="2">
    <source>
        <dbReference type="Proteomes" id="UP000640333"/>
    </source>
</evidence>
<dbReference type="InterPro" id="IPR021866">
    <property type="entry name" value="SpoIIAA-like"/>
</dbReference>
<organism evidence="1 2">
    <name type="scientific">Pontibacterium sinense</name>
    <dbReference type="NCBI Taxonomy" id="2781979"/>
    <lineage>
        <taxon>Bacteria</taxon>
        <taxon>Pseudomonadati</taxon>
        <taxon>Pseudomonadota</taxon>
        <taxon>Gammaproteobacteria</taxon>
        <taxon>Oceanospirillales</taxon>
        <taxon>Oceanospirillaceae</taxon>
        <taxon>Pontibacterium</taxon>
    </lineage>
</organism>
<comment type="caution">
    <text evidence="1">The sequence shown here is derived from an EMBL/GenBank/DDBJ whole genome shotgun (WGS) entry which is preliminary data.</text>
</comment>
<dbReference type="SUPFAM" id="SSF52091">
    <property type="entry name" value="SpoIIaa-like"/>
    <property type="match status" value="1"/>
</dbReference>
<dbReference type="InterPro" id="IPR038396">
    <property type="entry name" value="SpoIIAA-like_sf"/>
</dbReference>
<protein>
    <submittedName>
        <fullName evidence="1">STAS/SEC14 domain-containing protein</fullName>
    </submittedName>
</protein>
<keyword evidence="2" id="KW-1185">Reference proteome</keyword>
<dbReference type="EMBL" id="JADEYS010000026">
    <property type="protein sequence ID" value="MBE9399365.1"/>
    <property type="molecule type" value="Genomic_DNA"/>
</dbReference>
<dbReference type="Gene3D" id="3.40.50.10600">
    <property type="entry name" value="SpoIIaa-like domains"/>
    <property type="match status" value="1"/>
</dbReference>
<reference evidence="1" key="1">
    <citation type="submission" date="2020-10" db="EMBL/GenBank/DDBJ databases">
        <title>Bacterium isolated from coastal waters sediment.</title>
        <authorList>
            <person name="Chen R.-J."/>
            <person name="Lu D.-C."/>
            <person name="Zhu K.-L."/>
            <person name="Du Z.-J."/>
        </authorList>
    </citation>
    <scope>NUCLEOTIDE SEQUENCE</scope>
    <source>
        <strain evidence="1">N1Y112</strain>
    </source>
</reference>